<dbReference type="PANTHER" id="PTHR11079">
    <property type="entry name" value="CYTOSINE DEAMINASE FAMILY MEMBER"/>
    <property type="match status" value="1"/>
</dbReference>
<evidence type="ECO:0000256" key="14">
    <source>
        <dbReference type="ARBA" id="ARBA00074321"/>
    </source>
</evidence>
<dbReference type="FunFam" id="3.40.140.10:FF:000016">
    <property type="entry name" value="Cytosine deaminase"/>
    <property type="match status" value="1"/>
</dbReference>
<comment type="pathway">
    <text evidence="12">Pyrimidine metabolism; UMP biosynthesis via salvage pathway; uracil from cytosine: step 1/1.</text>
</comment>
<sequence>MVEREVDDVAFMRMAFEEAKKGAQEGGIPIGAVLVLLEDPPKVLGRGHNQRVQKRSATLHAEMDCVENAGRLVGSVYKNTCLYTTLSPCDMCTGCILLYGIPRVVIGENHSFRGKGEELLRSRGVEVVVLDDAEIRGYFCEWIRRNEGLWNEDIGV</sequence>
<evidence type="ECO:0000256" key="9">
    <source>
        <dbReference type="ARBA" id="ARBA00023242"/>
    </source>
</evidence>
<keyword evidence="8" id="KW-0862">Zinc</keyword>
<proteinExistence type="predicted"/>
<evidence type="ECO:0000256" key="6">
    <source>
        <dbReference type="ARBA" id="ARBA00022723"/>
    </source>
</evidence>
<dbReference type="EMBL" id="CDMY01000138">
    <property type="protein sequence ID" value="CEL93078.1"/>
    <property type="molecule type" value="Genomic_DNA"/>
</dbReference>
<dbReference type="PhylomeDB" id="A0A0G4EC62"/>
<keyword evidence="6" id="KW-0479">Metal-binding</keyword>
<keyword evidence="7" id="KW-0378">Hydrolase</keyword>
<accession>A0A0G4EC62</accession>
<evidence type="ECO:0000256" key="10">
    <source>
        <dbReference type="ARBA" id="ARBA00050113"/>
    </source>
</evidence>
<evidence type="ECO:0000256" key="13">
    <source>
        <dbReference type="ARBA" id="ARBA00066550"/>
    </source>
</evidence>
<evidence type="ECO:0000256" key="5">
    <source>
        <dbReference type="ARBA" id="ARBA00022490"/>
    </source>
</evidence>
<comment type="cofactor">
    <cofactor evidence="1">
        <name>Zn(2+)</name>
        <dbReference type="ChEBI" id="CHEBI:29105"/>
    </cofactor>
</comment>
<organism evidence="17 18">
    <name type="scientific">Vitrella brassicaformis (strain CCMP3155)</name>
    <dbReference type="NCBI Taxonomy" id="1169540"/>
    <lineage>
        <taxon>Eukaryota</taxon>
        <taxon>Sar</taxon>
        <taxon>Alveolata</taxon>
        <taxon>Colpodellida</taxon>
        <taxon>Vitrellaceae</taxon>
        <taxon>Vitrella</taxon>
    </lineage>
</organism>
<dbReference type="GO" id="GO:0004131">
    <property type="term" value="F:cytosine deaminase activity"/>
    <property type="evidence" value="ECO:0007669"/>
    <property type="project" value="UniProtKB-EC"/>
</dbReference>
<dbReference type="PANTHER" id="PTHR11079:SF190">
    <property type="entry name" value="CYTOSINE DEAMINASE"/>
    <property type="match status" value="1"/>
</dbReference>
<gene>
    <name evidence="17" type="ORF">Vbra_6913</name>
</gene>
<dbReference type="AlphaFoldDB" id="A0A0G4EC62"/>
<dbReference type="CDD" id="cd01285">
    <property type="entry name" value="nucleoside_deaminase"/>
    <property type="match status" value="1"/>
</dbReference>
<evidence type="ECO:0000256" key="1">
    <source>
        <dbReference type="ARBA" id="ARBA00001947"/>
    </source>
</evidence>
<dbReference type="InterPro" id="IPR016193">
    <property type="entry name" value="Cytidine_deaminase-like"/>
</dbReference>
<dbReference type="SUPFAM" id="SSF53927">
    <property type="entry name" value="Cytidine deaminase-like"/>
    <property type="match status" value="1"/>
</dbReference>
<protein>
    <recommendedName>
        <fullName evidence="14">Cytosine deaminase</fullName>
        <ecNumber evidence="13">3.5.4.1</ecNumber>
    </recommendedName>
    <alternativeName>
        <fullName evidence="15">Cytosine aminohydrolase</fullName>
    </alternativeName>
</protein>
<dbReference type="GO" id="GO:0046872">
    <property type="term" value="F:metal ion binding"/>
    <property type="evidence" value="ECO:0007669"/>
    <property type="project" value="UniProtKB-KW"/>
</dbReference>
<dbReference type="GO" id="GO:0019858">
    <property type="term" value="P:cytosine metabolic process"/>
    <property type="evidence" value="ECO:0007669"/>
    <property type="project" value="UniProtKB-ARBA"/>
</dbReference>
<comment type="catalytic activity">
    <reaction evidence="10">
        <text>cytosine + H2O + H(+) = uracil + NH4(+)</text>
        <dbReference type="Rhea" id="RHEA:20605"/>
        <dbReference type="ChEBI" id="CHEBI:15377"/>
        <dbReference type="ChEBI" id="CHEBI:15378"/>
        <dbReference type="ChEBI" id="CHEBI:16040"/>
        <dbReference type="ChEBI" id="CHEBI:17568"/>
        <dbReference type="ChEBI" id="CHEBI:28938"/>
        <dbReference type="EC" id="3.5.4.1"/>
    </reaction>
</comment>
<comment type="subcellular location">
    <subcellularLocation>
        <location evidence="3">Cytoplasm</location>
    </subcellularLocation>
    <subcellularLocation>
        <location evidence="2">Nucleus</location>
    </subcellularLocation>
</comment>
<dbReference type="OMA" id="MCTGACL"/>
<keyword evidence="9" id="KW-0539">Nucleus</keyword>
<reference evidence="17 18" key="1">
    <citation type="submission" date="2014-11" db="EMBL/GenBank/DDBJ databases">
        <authorList>
            <person name="Zhu J."/>
            <person name="Qi W."/>
            <person name="Song R."/>
        </authorList>
    </citation>
    <scope>NUCLEOTIDE SEQUENCE [LARGE SCALE GENOMIC DNA]</scope>
</reference>
<dbReference type="PROSITE" id="PS51747">
    <property type="entry name" value="CYT_DCMP_DEAMINASES_2"/>
    <property type="match status" value="1"/>
</dbReference>
<dbReference type="Proteomes" id="UP000041254">
    <property type="component" value="Unassembled WGS sequence"/>
</dbReference>
<dbReference type="EC" id="3.5.4.1" evidence="13"/>
<dbReference type="VEuPathDB" id="CryptoDB:Vbra_6913"/>
<evidence type="ECO:0000256" key="4">
    <source>
        <dbReference type="ARBA" id="ARBA00011738"/>
    </source>
</evidence>
<dbReference type="STRING" id="1169540.A0A0G4EC62"/>
<evidence type="ECO:0000256" key="12">
    <source>
        <dbReference type="ARBA" id="ARBA00060700"/>
    </source>
</evidence>
<name>A0A0G4EC62_VITBC</name>
<dbReference type="Gene3D" id="3.40.140.10">
    <property type="entry name" value="Cytidine Deaminase, domain 2"/>
    <property type="match status" value="1"/>
</dbReference>
<dbReference type="Pfam" id="PF00383">
    <property type="entry name" value="dCMP_cyt_deam_1"/>
    <property type="match status" value="1"/>
</dbReference>
<evidence type="ECO:0000313" key="17">
    <source>
        <dbReference type="EMBL" id="CEL93078.1"/>
    </source>
</evidence>
<feature type="domain" description="CMP/dCMP-type deaminase" evidence="16">
    <location>
        <begin position="6"/>
        <end position="127"/>
    </location>
</feature>
<keyword evidence="5" id="KW-0963">Cytoplasm</keyword>
<evidence type="ECO:0000256" key="3">
    <source>
        <dbReference type="ARBA" id="ARBA00004496"/>
    </source>
</evidence>
<dbReference type="InterPro" id="IPR002125">
    <property type="entry name" value="CMP_dCMP_dom"/>
</dbReference>
<evidence type="ECO:0000256" key="8">
    <source>
        <dbReference type="ARBA" id="ARBA00022833"/>
    </source>
</evidence>
<dbReference type="InParanoid" id="A0A0G4EC62"/>
<keyword evidence="18" id="KW-1185">Reference proteome</keyword>
<evidence type="ECO:0000256" key="2">
    <source>
        <dbReference type="ARBA" id="ARBA00004123"/>
    </source>
</evidence>
<dbReference type="GO" id="GO:0005634">
    <property type="term" value="C:nucleus"/>
    <property type="evidence" value="ECO:0007669"/>
    <property type="project" value="UniProtKB-SubCell"/>
</dbReference>
<evidence type="ECO:0000256" key="15">
    <source>
        <dbReference type="ARBA" id="ARBA00084039"/>
    </source>
</evidence>
<dbReference type="GO" id="GO:0008835">
    <property type="term" value="F:diaminohydroxyphosphoribosylaminopyrimidine deaminase activity"/>
    <property type="evidence" value="ECO:0007669"/>
    <property type="project" value="TreeGrafter"/>
</dbReference>
<evidence type="ECO:0000256" key="7">
    <source>
        <dbReference type="ARBA" id="ARBA00022801"/>
    </source>
</evidence>
<comment type="subunit">
    <text evidence="4">Homodimer.</text>
</comment>
<comment type="function">
    <text evidence="11">Catalyzes the hydrolytic deamination of cytosine to uracil or 5-methylcytosine to thymine. Is involved in the pyrimidine salvage pathway, which allows the cell to utilize cytosine for pyrimidine nucleotide synthesis.</text>
</comment>
<evidence type="ECO:0000313" key="18">
    <source>
        <dbReference type="Proteomes" id="UP000041254"/>
    </source>
</evidence>
<evidence type="ECO:0000256" key="11">
    <source>
        <dbReference type="ARBA" id="ARBA00056232"/>
    </source>
</evidence>
<dbReference type="GO" id="GO:0005737">
    <property type="term" value="C:cytoplasm"/>
    <property type="evidence" value="ECO:0007669"/>
    <property type="project" value="UniProtKB-SubCell"/>
</dbReference>
<evidence type="ECO:0000259" key="16">
    <source>
        <dbReference type="PROSITE" id="PS51747"/>
    </source>
</evidence>
<dbReference type="OrthoDB" id="408702at2759"/>